<evidence type="ECO:0000256" key="1">
    <source>
        <dbReference type="SAM" id="SignalP"/>
    </source>
</evidence>
<evidence type="ECO:0000313" key="2">
    <source>
        <dbReference type="EMBL" id="BAT78137.1"/>
    </source>
</evidence>
<name>A0A0S3RBZ3_PHAAN</name>
<proteinExistence type="predicted"/>
<protein>
    <submittedName>
        <fullName evidence="2">Uncharacterized protein</fullName>
    </submittedName>
</protein>
<sequence>QLFLNPTLLLAQLFLKPPCLLALLFWKPPCLLAQLVWKPPFYPQQSNPAFPPQPPCPQFFYLSSSSVFAKKEKENDKRWYQKPPFYHQQGPPFLPLTS</sequence>
<keyword evidence="3" id="KW-1185">Reference proteome</keyword>
<dbReference type="AlphaFoldDB" id="A0A0S3RBZ3"/>
<feature type="chain" id="PRO_5006616816" evidence="1">
    <location>
        <begin position="34"/>
        <end position="98"/>
    </location>
</feature>
<organism evidence="2 3">
    <name type="scientific">Vigna angularis var. angularis</name>
    <dbReference type="NCBI Taxonomy" id="157739"/>
    <lineage>
        <taxon>Eukaryota</taxon>
        <taxon>Viridiplantae</taxon>
        <taxon>Streptophyta</taxon>
        <taxon>Embryophyta</taxon>
        <taxon>Tracheophyta</taxon>
        <taxon>Spermatophyta</taxon>
        <taxon>Magnoliopsida</taxon>
        <taxon>eudicotyledons</taxon>
        <taxon>Gunneridae</taxon>
        <taxon>Pentapetalae</taxon>
        <taxon>rosids</taxon>
        <taxon>fabids</taxon>
        <taxon>Fabales</taxon>
        <taxon>Fabaceae</taxon>
        <taxon>Papilionoideae</taxon>
        <taxon>50 kb inversion clade</taxon>
        <taxon>NPAAA clade</taxon>
        <taxon>indigoferoid/millettioid clade</taxon>
        <taxon>Phaseoleae</taxon>
        <taxon>Vigna</taxon>
    </lineage>
</organism>
<feature type="non-terminal residue" evidence="2">
    <location>
        <position position="1"/>
    </location>
</feature>
<dbReference type="EMBL" id="AP015035">
    <property type="protein sequence ID" value="BAT78137.1"/>
    <property type="molecule type" value="Genomic_DNA"/>
</dbReference>
<keyword evidence="1" id="KW-0732">Signal</keyword>
<evidence type="ECO:0000313" key="3">
    <source>
        <dbReference type="Proteomes" id="UP000291084"/>
    </source>
</evidence>
<accession>A0A0S3RBZ3</accession>
<dbReference type="Proteomes" id="UP000291084">
    <property type="component" value="Chromosome 2"/>
</dbReference>
<feature type="signal peptide" evidence="1">
    <location>
        <begin position="1"/>
        <end position="33"/>
    </location>
</feature>
<gene>
    <name evidence="2" type="primary">Vigan.02G077800</name>
    <name evidence="2" type="ORF">VIGAN_02077800</name>
</gene>
<reference evidence="2 3" key="1">
    <citation type="journal article" date="2015" name="Sci. Rep.">
        <title>The power of single molecule real-time sequencing technology in the de novo assembly of a eukaryotic genome.</title>
        <authorList>
            <person name="Sakai H."/>
            <person name="Naito K."/>
            <person name="Ogiso-Tanaka E."/>
            <person name="Takahashi Y."/>
            <person name="Iseki K."/>
            <person name="Muto C."/>
            <person name="Satou K."/>
            <person name="Teruya K."/>
            <person name="Shiroma A."/>
            <person name="Shimoji M."/>
            <person name="Hirano T."/>
            <person name="Itoh T."/>
            <person name="Kaga A."/>
            <person name="Tomooka N."/>
        </authorList>
    </citation>
    <scope>NUCLEOTIDE SEQUENCE [LARGE SCALE GENOMIC DNA]</scope>
    <source>
        <strain evidence="3">cv. Shumari</strain>
    </source>
</reference>